<organism evidence="1 2">
    <name type="scientific">Cylindrospermopsis raciborskii CENA303</name>
    <dbReference type="NCBI Taxonomy" id="1170769"/>
    <lineage>
        <taxon>Bacteria</taxon>
        <taxon>Bacillati</taxon>
        <taxon>Cyanobacteriota</taxon>
        <taxon>Cyanophyceae</taxon>
        <taxon>Nostocales</taxon>
        <taxon>Aphanizomenonaceae</taxon>
        <taxon>Cylindrospermopsis</taxon>
    </lineage>
</organism>
<dbReference type="AlphaFoldDB" id="A0A1X4G5Q1"/>
<sequence>MKCLVELSNKEAKDYFLKGISYFNSNMPKHIKFDTILYNISSLLDGKYYRQNGRDLFECLPSGLSDVNYNFATNKDGRFAWRPLELIHPAIYVSLVNLICEDSNMVLQKKLDNP</sequence>
<dbReference type="Proteomes" id="UP000192997">
    <property type="component" value="Unassembled WGS sequence"/>
</dbReference>
<evidence type="ECO:0000313" key="1">
    <source>
        <dbReference type="EMBL" id="OSO89957.1"/>
    </source>
</evidence>
<protein>
    <submittedName>
        <fullName evidence="1">Uncharacterized protein</fullName>
    </submittedName>
</protein>
<dbReference type="EMBL" id="NBYN01000051">
    <property type="protein sequence ID" value="OSO89957.1"/>
    <property type="molecule type" value="Genomic_DNA"/>
</dbReference>
<gene>
    <name evidence="1" type="ORF">B7O87_09690</name>
</gene>
<evidence type="ECO:0000313" key="2">
    <source>
        <dbReference type="Proteomes" id="UP000192997"/>
    </source>
</evidence>
<accession>A0A1X4G5Q1</accession>
<proteinExistence type="predicted"/>
<comment type="caution">
    <text evidence="1">The sequence shown here is derived from an EMBL/GenBank/DDBJ whole genome shotgun (WGS) entry which is preliminary data.</text>
</comment>
<name>A0A1X4G5Q1_9CYAN</name>
<reference evidence="2" key="1">
    <citation type="submission" date="2017-04" db="EMBL/GenBank/DDBJ databases">
        <authorList>
            <person name="Abreu V.A."/>
            <person name="Popin R.V."/>
            <person name="Rigonato J."/>
            <person name="Andreote A.P."/>
            <person name="Schaker P.C."/>
            <person name="Hoff-Risseti C."/>
            <person name="Alvarenga D.O."/>
            <person name="Varani A.M."/>
            <person name="Fiore M.F."/>
        </authorList>
    </citation>
    <scope>NUCLEOTIDE SEQUENCE [LARGE SCALE GENOMIC DNA]</scope>
    <source>
        <strain evidence="2">CENA303</strain>
    </source>
</reference>